<accession>A0A644YDN6</accession>
<comment type="caution">
    <text evidence="1">The sequence shown here is derived from an EMBL/GenBank/DDBJ whole genome shotgun (WGS) entry which is preliminary data.</text>
</comment>
<protein>
    <recommendedName>
        <fullName evidence="2">RNA polymerase sigma-70 region 4 domain-containing protein</fullName>
    </recommendedName>
</protein>
<dbReference type="EMBL" id="VSSQ01004710">
    <property type="protein sequence ID" value="MPM26337.1"/>
    <property type="molecule type" value="Genomic_DNA"/>
</dbReference>
<dbReference type="AlphaFoldDB" id="A0A644YDN6"/>
<evidence type="ECO:0008006" key="2">
    <source>
        <dbReference type="Google" id="ProtNLM"/>
    </source>
</evidence>
<sequence length="180" mass="21668">MVVVIRYQWLQEYQKLEEEIEILKWKIRKSEVELERWCDPRDLGKVKITNESNASHLEENIKRDKAFLGEKELAMEALMIMIDRFKGLENQILKKKYIEGKTLECIAEETNYSYSHIKAKHAELKRRLDFIDEYEKDANSYGFKLKHPETHFFKPEVKKKKVLNRNKPSKCRIVETNELY</sequence>
<dbReference type="SUPFAM" id="SSF88659">
    <property type="entry name" value="Sigma3 and sigma4 domains of RNA polymerase sigma factors"/>
    <property type="match status" value="1"/>
</dbReference>
<proteinExistence type="predicted"/>
<gene>
    <name evidence="1" type="ORF">SDC9_72838</name>
</gene>
<organism evidence="1">
    <name type="scientific">bioreactor metagenome</name>
    <dbReference type="NCBI Taxonomy" id="1076179"/>
    <lineage>
        <taxon>unclassified sequences</taxon>
        <taxon>metagenomes</taxon>
        <taxon>ecological metagenomes</taxon>
    </lineage>
</organism>
<reference evidence="1" key="1">
    <citation type="submission" date="2019-08" db="EMBL/GenBank/DDBJ databases">
        <authorList>
            <person name="Kucharzyk K."/>
            <person name="Murdoch R.W."/>
            <person name="Higgins S."/>
            <person name="Loffler F."/>
        </authorList>
    </citation>
    <scope>NUCLEOTIDE SEQUENCE</scope>
</reference>
<evidence type="ECO:0000313" key="1">
    <source>
        <dbReference type="EMBL" id="MPM26337.1"/>
    </source>
</evidence>
<name>A0A644YDN6_9ZZZZ</name>
<dbReference type="InterPro" id="IPR013324">
    <property type="entry name" value="RNA_pol_sigma_r3/r4-like"/>
</dbReference>